<evidence type="ECO:0000256" key="12">
    <source>
        <dbReference type="SAM" id="MobiDB-lite"/>
    </source>
</evidence>
<comment type="catalytic activity">
    <reaction evidence="1 11">
        <text>S-ubiquitinyl-[E2 ubiquitin-conjugating enzyme]-L-cysteine + [acceptor protein]-L-lysine = [E2 ubiquitin-conjugating enzyme]-L-cysteine + N(6)-ubiquitinyl-[acceptor protein]-L-lysine.</text>
        <dbReference type="EC" id="2.3.2.27"/>
    </reaction>
</comment>
<evidence type="ECO:0000256" key="11">
    <source>
        <dbReference type="RuleBase" id="RU369090"/>
    </source>
</evidence>
<evidence type="ECO:0000256" key="4">
    <source>
        <dbReference type="ARBA" id="ARBA00022679"/>
    </source>
</evidence>
<accession>A0A9J5WW43</accession>
<evidence type="ECO:0000256" key="5">
    <source>
        <dbReference type="ARBA" id="ARBA00022723"/>
    </source>
</evidence>
<keyword evidence="7 11" id="KW-0833">Ubl conjugation pathway</keyword>
<comment type="caution">
    <text evidence="14">The sequence shown here is derived from an EMBL/GenBank/DDBJ whole genome shotgun (WGS) entry which is preliminary data.</text>
</comment>
<dbReference type="GO" id="GO:0005789">
    <property type="term" value="C:endoplasmic reticulum membrane"/>
    <property type="evidence" value="ECO:0007669"/>
    <property type="project" value="UniProtKB-SubCell"/>
</dbReference>
<evidence type="ECO:0000256" key="10">
    <source>
        <dbReference type="PROSITE-ProRule" id="PRU00175"/>
    </source>
</evidence>
<organism evidence="14 15">
    <name type="scientific">Solanum commersonii</name>
    <name type="common">Commerson's wild potato</name>
    <name type="synonym">Commerson's nightshade</name>
    <dbReference type="NCBI Taxonomy" id="4109"/>
    <lineage>
        <taxon>Eukaryota</taxon>
        <taxon>Viridiplantae</taxon>
        <taxon>Streptophyta</taxon>
        <taxon>Embryophyta</taxon>
        <taxon>Tracheophyta</taxon>
        <taxon>Spermatophyta</taxon>
        <taxon>Magnoliopsida</taxon>
        <taxon>eudicotyledons</taxon>
        <taxon>Gunneridae</taxon>
        <taxon>Pentapetalae</taxon>
        <taxon>asterids</taxon>
        <taxon>lamiids</taxon>
        <taxon>Solanales</taxon>
        <taxon>Solanaceae</taxon>
        <taxon>Solanoideae</taxon>
        <taxon>Solaneae</taxon>
        <taxon>Solanum</taxon>
    </lineage>
</organism>
<dbReference type="SMART" id="SM00184">
    <property type="entry name" value="RING"/>
    <property type="match status" value="2"/>
</dbReference>
<dbReference type="SUPFAM" id="SSF57850">
    <property type="entry name" value="RING/U-box"/>
    <property type="match status" value="2"/>
</dbReference>
<dbReference type="InterPro" id="IPR017907">
    <property type="entry name" value="Znf_RING_CS"/>
</dbReference>
<evidence type="ECO:0000256" key="6">
    <source>
        <dbReference type="ARBA" id="ARBA00022771"/>
    </source>
</evidence>
<evidence type="ECO:0000256" key="2">
    <source>
        <dbReference type="ARBA" id="ARBA00004308"/>
    </source>
</evidence>
<dbReference type="InterPro" id="IPR013083">
    <property type="entry name" value="Znf_RING/FYVE/PHD"/>
</dbReference>
<sequence length="399" mass="44941">MALDLHFQEQITESTFNECRSSPLQKWKTFDDERDEDNRSGGFDCNICLDVVKDPVVTFCGHLYCWPCIYKWIQFQSASDHQKPLCPVCKAKVSQKELIPLYGPGQATKPSEDDVTSKGMVIPQRPLRPRCSGDHTLIATTNSLPSQQLNHRRQPHSGGYIASPPVIGEVVYARVFGSACPNSYNLAGNTSLRMRRQLLHADRSLGRLYFFLFCCQANRRRYPPLEKSKMFDDGGYLSRGFECNICLDLANDPVVTLCGHLYCWPCIYKWIHLHSIPSENPSQRHPQCPVCKADVSERSMVPLYGRDQATKTSEDEVQANGIVIPERPGIDSHPPQQLHHQSNTTRIGGTTTNMLHPMIGVSGNSSPTSYPYPNAHHLAGSTSLRMRRQQLQADDKSLR</sequence>
<evidence type="ECO:0000256" key="9">
    <source>
        <dbReference type="ARBA" id="ARBA00023136"/>
    </source>
</evidence>
<dbReference type="InterPro" id="IPR018957">
    <property type="entry name" value="Znf_C3HC4_RING-type"/>
</dbReference>
<feature type="region of interest" description="Disordered" evidence="12">
    <location>
        <begin position="360"/>
        <end position="399"/>
    </location>
</feature>
<feature type="non-terminal residue" evidence="14">
    <location>
        <position position="399"/>
    </location>
</feature>
<evidence type="ECO:0000256" key="3">
    <source>
        <dbReference type="ARBA" id="ARBA00004906"/>
    </source>
</evidence>
<feature type="compositionally biased region" description="Polar residues" evidence="12">
    <location>
        <begin position="362"/>
        <end position="371"/>
    </location>
</feature>
<dbReference type="PANTHER" id="PTHR12313">
    <property type="entry name" value="E3 UBIQUITIN-PROTEIN LIGASE RNF5-RELATED"/>
    <property type="match status" value="1"/>
</dbReference>
<feature type="domain" description="RING-type" evidence="13">
    <location>
        <begin position="45"/>
        <end position="90"/>
    </location>
</feature>
<dbReference type="GO" id="GO:0006511">
    <property type="term" value="P:ubiquitin-dependent protein catabolic process"/>
    <property type="evidence" value="ECO:0007669"/>
    <property type="project" value="UniProtKB-UniRule"/>
</dbReference>
<feature type="compositionally biased region" description="Polar residues" evidence="12">
    <location>
        <begin position="334"/>
        <end position="347"/>
    </location>
</feature>
<keyword evidence="4 11" id="KW-0808">Transferase</keyword>
<dbReference type="Proteomes" id="UP000824120">
    <property type="component" value="Chromosome 10"/>
</dbReference>
<dbReference type="GO" id="GO:0008270">
    <property type="term" value="F:zinc ion binding"/>
    <property type="evidence" value="ECO:0007669"/>
    <property type="project" value="UniProtKB-KW"/>
</dbReference>
<comment type="subcellular location">
    <subcellularLocation>
        <location evidence="2">Endomembrane system</location>
    </subcellularLocation>
    <subcellularLocation>
        <location evidence="11">Endoplasmic reticulum membrane</location>
        <topology evidence="11">Single-pass type IV membrane protein</topology>
    </subcellularLocation>
</comment>
<name>A0A9J5WW43_SOLCO</name>
<dbReference type="EMBL" id="JACXVP010000010">
    <property type="protein sequence ID" value="KAG5579200.1"/>
    <property type="molecule type" value="Genomic_DNA"/>
</dbReference>
<protein>
    <recommendedName>
        <fullName evidence="11">E3 ubiquitin-protein ligase RMA</fullName>
        <ecNumber evidence="11">2.3.2.27</ecNumber>
    </recommendedName>
    <alternativeName>
        <fullName evidence="11">Protein RING membrane-anchor</fullName>
    </alternativeName>
    <alternativeName>
        <fullName evidence="11">RING-type E3 ubiquitin transferase RMA</fullName>
    </alternativeName>
</protein>
<dbReference type="Pfam" id="PF00097">
    <property type="entry name" value="zf-C3HC4"/>
    <property type="match status" value="2"/>
</dbReference>
<dbReference type="InterPro" id="IPR001841">
    <property type="entry name" value="Znf_RING"/>
</dbReference>
<reference evidence="14 15" key="1">
    <citation type="submission" date="2020-09" db="EMBL/GenBank/DDBJ databases">
        <title>De no assembly of potato wild relative species, Solanum commersonii.</title>
        <authorList>
            <person name="Cho K."/>
        </authorList>
    </citation>
    <scope>NUCLEOTIDE SEQUENCE [LARGE SCALE GENOMIC DNA]</scope>
    <source>
        <strain evidence="14">LZ3.2</strain>
        <tissue evidence="14">Leaf</tissue>
    </source>
</reference>
<feature type="compositionally biased region" description="Polar residues" evidence="12">
    <location>
        <begin position="380"/>
        <end position="392"/>
    </location>
</feature>
<dbReference type="OrthoDB" id="6270329at2759"/>
<evidence type="ECO:0000256" key="7">
    <source>
        <dbReference type="ARBA" id="ARBA00022786"/>
    </source>
</evidence>
<feature type="region of interest" description="Disordered" evidence="12">
    <location>
        <begin position="327"/>
        <end position="347"/>
    </location>
</feature>
<comment type="pathway">
    <text evidence="3 11">Protein modification; protein ubiquitination.</text>
</comment>
<comment type="function">
    <text evidence="11">E3 ubiquitin-protein ligase.</text>
</comment>
<dbReference type="GO" id="GO:0061630">
    <property type="term" value="F:ubiquitin protein ligase activity"/>
    <property type="evidence" value="ECO:0007669"/>
    <property type="project" value="UniProtKB-UniRule"/>
</dbReference>
<keyword evidence="9" id="KW-0472">Membrane</keyword>
<proteinExistence type="predicted"/>
<evidence type="ECO:0000256" key="1">
    <source>
        <dbReference type="ARBA" id="ARBA00000900"/>
    </source>
</evidence>
<keyword evidence="15" id="KW-1185">Reference proteome</keyword>
<keyword evidence="11" id="KW-0256">Endoplasmic reticulum</keyword>
<feature type="domain" description="RING-type" evidence="13">
    <location>
        <begin position="243"/>
        <end position="292"/>
    </location>
</feature>
<evidence type="ECO:0000259" key="13">
    <source>
        <dbReference type="PROSITE" id="PS50089"/>
    </source>
</evidence>
<dbReference type="Gene3D" id="3.30.40.10">
    <property type="entry name" value="Zinc/RING finger domain, C3HC4 (zinc finger)"/>
    <property type="match status" value="2"/>
</dbReference>
<keyword evidence="5 11" id="KW-0479">Metal-binding</keyword>
<keyword evidence="8 11" id="KW-0862">Zinc</keyword>
<dbReference type="AlphaFoldDB" id="A0A9J5WW43"/>
<evidence type="ECO:0000313" key="15">
    <source>
        <dbReference type="Proteomes" id="UP000824120"/>
    </source>
</evidence>
<dbReference type="InterPro" id="IPR045103">
    <property type="entry name" value="RNF5/RNF185-like"/>
</dbReference>
<comment type="domain">
    <text evidence="11">The RING-type zinc finger domain is responsible for E3 ligase activity.</text>
</comment>
<dbReference type="PROSITE" id="PS50089">
    <property type="entry name" value="ZF_RING_2"/>
    <property type="match status" value="2"/>
</dbReference>
<dbReference type="PROSITE" id="PS00518">
    <property type="entry name" value="ZF_RING_1"/>
    <property type="match status" value="2"/>
</dbReference>
<keyword evidence="6 10" id="KW-0863">Zinc-finger</keyword>
<dbReference type="EC" id="2.3.2.27" evidence="11"/>
<dbReference type="CDD" id="cd16745">
    <property type="entry name" value="RING-HC_AtRMA-like"/>
    <property type="match status" value="1"/>
</dbReference>
<gene>
    <name evidence="14" type="ORF">H5410_049827</name>
</gene>
<evidence type="ECO:0000313" key="14">
    <source>
        <dbReference type="EMBL" id="KAG5579200.1"/>
    </source>
</evidence>
<evidence type="ECO:0000256" key="8">
    <source>
        <dbReference type="ARBA" id="ARBA00022833"/>
    </source>
</evidence>